<organism evidence="2 3">
    <name type="scientific">candidate division CSSED10-310 bacterium</name>
    <dbReference type="NCBI Taxonomy" id="2855610"/>
    <lineage>
        <taxon>Bacteria</taxon>
        <taxon>Bacteria division CSSED10-310</taxon>
    </lineage>
</organism>
<evidence type="ECO:0000313" key="3">
    <source>
        <dbReference type="Proteomes" id="UP001594351"/>
    </source>
</evidence>
<name>A0ABV6Z5I2_UNCC1</name>
<dbReference type="Proteomes" id="UP001594351">
    <property type="component" value="Unassembled WGS sequence"/>
</dbReference>
<feature type="region of interest" description="Disordered" evidence="1">
    <location>
        <begin position="41"/>
        <end position="63"/>
    </location>
</feature>
<feature type="compositionally biased region" description="Basic and acidic residues" evidence="1">
    <location>
        <begin position="47"/>
        <end position="63"/>
    </location>
</feature>
<comment type="caution">
    <text evidence="2">The sequence shown here is derived from an EMBL/GenBank/DDBJ whole genome shotgun (WGS) entry which is preliminary data.</text>
</comment>
<evidence type="ECO:0000256" key="1">
    <source>
        <dbReference type="SAM" id="MobiDB-lite"/>
    </source>
</evidence>
<reference evidence="2 3" key="1">
    <citation type="submission" date="2024-09" db="EMBL/GenBank/DDBJ databases">
        <title>Laminarin stimulates single cell rates of sulfate reduction while oxygen inhibits transcriptomic activity in coastal marine sediment.</title>
        <authorList>
            <person name="Lindsay M."/>
            <person name="Orcutt B."/>
            <person name="Emerson D."/>
            <person name="Stepanauskas R."/>
            <person name="D'Angelo T."/>
        </authorList>
    </citation>
    <scope>NUCLEOTIDE SEQUENCE [LARGE SCALE GENOMIC DNA]</scope>
    <source>
        <strain evidence="2">SAG AM-311-K15</strain>
    </source>
</reference>
<keyword evidence="3" id="KW-1185">Reference proteome</keyword>
<feature type="non-terminal residue" evidence="2">
    <location>
        <position position="1"/>
    </location>
</feature>
<protein>
    <submittedName>
        <fullName evidence="2">Uncharacterized protein</fullName>
    </submittedName>
</protein>
<accession>A0ABV6Z5I2</accession>
<proteinExistence type="predicted"/>
<gene>
    <name evidence="2" type="ORF">ACFL27_26280</name>
</gene>
<dbReference type="EMBL" id="JBHPBY010000579">
    <property type="protein sequence ID" value="MFC1853706.1"/>
    <property type="molecule type" value="Genomic_DNA"/>
</dbReference>
<evidence type="ECO:0000313" key="2">
    <source>
        <dbReference type="EMBL" id="MFC1853706.1"/>
    </source>
</evidence>
<sequence>PLIEELFWIFTEGIRGLIQAMMIAGGVALKYAKLWEIQNVPPPNSELKCDHHDQGAHKDEETA</sequence>